<dbReference type="Proteomes" id="UP001489004">
    <property type="component" value="Unassembled WGS sequence"/>
</dbReference>
<feature type="signal peptide" evidence="3">
    <location>
        <begin position="1"/>
        <end position="23"/>
    </location>
</feature>
<feature type="chain" id="PRO_5043643240" evidence="3">
    <location>
        <begin position="24"/>
        <end position="312"/>
    </location>
</feature>
<dbReference type="GO" id="GO:0003723">
    <property type="term" value="F:RNA binding"/>
    <property type="evidence" value="ECO:0007669"/>
    <property type="project" value="InterPro"/>
</dbReference>
<dbReference type="EMBL" id="JALJOR010000002">
    <property type="protein sequence ID" value="KAK9823362.1"/>
    <property type="molecule type" value="Genomic_DNA"/>
</dbReference>
<dbReference type="AlphaFoldDB" id="A0AAW1QPJ7"/>
<accession>A0AAW1QPJ7</accession>
<sequence length="312" mass="33448">MGSNRFLVSVLLSTILAIQLAAAQPQIPSQFSVSNSISNGSNAFYLGPTPADACKVGPSVYCLTPENMAICGVDPNTTIYASGYSSGKSPATTFEKFCSNKTQALAFNGGISQEPQPPKYAGVYQGWSQYCYSAPDGYDYSKCHVTGGLCPWANATAANFTQSQYEVCMRAEGIKQCQVPSSVPAALRSDFARYAPGYLGDDQTFLDHEYMKHGSCLGGYLGRNITAYFETAVRFAKDLTKPGTFAFDTVHTKRGSSIPYADFVKGLGPIASPQCTKDCKLSEIWYCAGRDASRSAFPTSIVSCPFGKLGSQ</sequence>
<evidence type="ECO:0000313" key="4">
    <source>
        <dbReference type="EMBL" id="KAK9823362.1"/>
    </source>
</evidence>
<dbReference type="PROSITE" id="PS00531">
    <property type="entry name" value="RNASE_T2_2"/>
    <property type="match status" value="1"/>
</dbReference>
<evidence type="ECO:0000256" key="3">
    <source>
        <dbReference type="SAM" id="SignalP"/>
    </source>
</evidence>
<evidence type="ECO:0000256" key="1">
    <source>
        <dbReference type="ARBA" id="ARBA00007469"/>
    </source>
</evidence>
<evidence type="ECO:0000313" key="5">
    <source>
        <dbReference type="Proteomes" id="UP001489004"/>
    </source>
</evidence>
<reference evidence="4 5" key="1">
    <citation type="journal article" date="2024" name="Nat. Commun.">
        <title>Phylogenomics reveals the evolutionary origins of lichenization in chlorophyte algae.</title>
        <authorList>
            <person name="Puginier C."/>
            <person name="Libourel C."/>
            <person name="Otte J."/>
            <person name="Skaloud P."/>
            <person name="Haon M."/>
            <person name="Grisel S."/>
            <person name="Petersen M."/>
            <person name="Berrin J.G."/>
            <person name="Delaux P.M."/>
            <person name="Dal Grande F."/>
            <person name="Keller J."/>
        </authorList>
    </citation>
    <scope>NUCLEOTIDE SEQUENCE [LARGE SCALE GENOMIC DNA]</scope>
    <source>
        <strain evidence="4 5">SAG 2043</strain>
    </source>
</reference>
<dbReference type="InterPro" id="IPR036430">
    <property type="entry name" value="RNase_T2-like_sf"/>
</dbReference>
<evidence type="ECO:0000256" key="2">
    <source>
        <dbReference type="RuleBase" id="RU004328"/>
    </source>
</evidence>
<organism evidence="4 5">
    <name type="scientific">[Myrmecia] bisecta</name>
    <dbReference type="NCBI Taxonomy" id="41462"/>
    <lineage>
        <taxon>Eukaryota</taxon>
        <taxon>Viridiplantae</taxon>
        <taxon>Chlorophyta</taxon>
        <taxon>core chlorophytes</taxon>
        <taxon>Trebouxiophyceae</taxon>
        <taxon>Trebouxiales</taxon>
        <taxon>Trebouxiaceae</taxon>
        <taxon>Myrmecia</taxon>
    </lineage>
</organism>
<protein>
    <submittedName>
        <fullName evidence="4">Uncharacterized protein</fullName>
    </submittedName>
</protein>
<name>A0AAW1QPJ7_9CHLO</name>
<dbReference type="GO" id="GO:0033897">
    <property type="term" value="F:ribonuclease T2 activity"/>
    <property type="evidence" value="ECO:0007669"/>
    <property type="project" value="InterPro"/>
</dbReference>
<dbReference type="Pfam" id="PF00445">
    <property type="entry name" value="Ribonuclease_T2"/>
    <property type="match status" value="1"/>
</dbReference>
<dbReference type="InterPro" id="IPR001568">
    <property type="entry name" value="RNase_T2-like"/>
</dbReference>
<keyword evidence="5" id="KW-1185">Reference proteome</keyword>
<gene>
    <name evidence="4" type="ORF">WJX72_002208</name>
</gene>
<keyword evidence="3" id="KW-0732">Signal</keyword>
<comment type="similarity">
    <text evidence="1 2">Belongs to the RNase T2 family.</text>
</comment>
<dbReference type="SUPFAM" id="SSF55895">
    <property type="entry name" value="Ribonuclease Rh-like"/>
    <property type="match status" value="1"/>
</dbReference>
<proteinExistence type="inferred from homology"/>
<dbReference type="InterPro" id="IPR033130">
    <property type="entry name" value="RNase_T2_His_AS_2"/>
</dbReference>
<dbReference type="Gene3D" id="3.90.730.10">
    <property type="entry name" value="Ribonuclease T2-like"/>
    <property type="match status" value="1"/>
</dbReference>
<comment type="caution">
    <text evidence="4">The sequence shown here is derived from an EMBL/GenBank/DDBJ whole genome shotgun (WGS) entry which is preliminary data.</text>
</comment>